<evidence type="ECO:0000259" key="4">
    <source>
        <dbReference type="Pfam" id="PF00669"/>
    </source>
</evidence>
<proteinExistence type="inferred from homology"/>
<dbReference type="OrthoDB" id="9758307at2"/>
<comment type="similarity">
    <text evidence="2">Belongs to the bacterial flagellin family.</text>
</comment>
<dbReference type="InterPro" id="IPR046358">
    <property type="entry name" value="Flagellin_C"/>
</dbReference>
<dbReference type="Pfam" id="PF00669">
    <property type="entry name" value="Flagellin_N"/>
    <property type="match status" value="1"/>
</dbReference>
<keyword evidence="7" id="KW-1185">Reference proteome</keyword>
<sequence length="304" mass="32478">MRITSNMTSDLALYNLQQEQVKLNKLQEQASSQVQINRPSDDPIGARLLTDIGDKIKAGDQYASNITKTSTWLQTTSTALDGMAGFMEQAKKLAASITAGSTDPSVGQTVISQLQSLKQQLVDMGNTQYGDQYVFGGTNNQKPFSYTSNSYQGNENTLSVEIGQGATQQMNITGNQLLTGSSTATPANPTPYGTTNILQTIDNLITDIGANNVSGIKADSQAIEAGATQITNAQTDVAARLLRLNNATTLNTNTKNTLETIAGNVQYVDLAQVGVELTQQQTSYQASLSATAKISQMSLLDYLK</sequence>
<dbReference type="InterPro" id="IPR001029">
    <property type="entry name" value="Flagellin_N"/>
</dbReference>
<reference evidence="6 7" key="1">
    <citation type="submission" date="2019-04" db="EMBL/GenBank/DDBJ databases">
        <title>Geobacter ruber sp. nov., ferric-reducing bacteria isolated from paddy soil.</title>
        <authorList>
            <person name="Xu Z."/>
            <person name="Masuda Y."/>
            <person name="Itoh H."/>
            <person name="Senoo K."/>
        </authorList>
    </citation>
    <scope>NUCLEOTIDE SEQUENCE [LARGE SCALE GENOMIC DNA]</scope>
    <source>
        <strain evidence="6 7">Red88</strain>
    </source>
</reference>
<evidence type="ECO:0000256" key="2">
    <source>
        <dbReference type="ARBA" id="ARBA00005709"/>
    </source>
</evidence>
<protein>
    <submittedName>
        <fullName evidence="6">Flagellar hook-associated protein 3</fullName>
    </submittedName>
</protein>
<dbReference type="PANTHER" id="PTHR42792:SF1">
    <property type="entry name" value="FLAGELLAR HOOK-ASSOCIATED PROTEIN 3"/>
    <property type="match status" value="1"/>
</dbReference>
<evidence type="ECO:0000313" key="6">
    <source>
        <dbReference type="EMBL" id="KAA0889767.1"/>
    </source>
</evidence>
<dbReference type="RefSeq" id="WP_149308320.1">
    <property type="nucleotide sequence ID" value="NZ_SRSD01000008.1"/>
</dbReference>
<evidence type="ECO:0000256" key="3">
    <source>
        <dbReference type="ARBA" id="ARBA00023143"/>
    </source>
</evidence>
<dbReference type="Proteomes" id="UP000324298">
    <property type="component" value="Unassembled WGS sequence"/>
</dbReference>
<dbReference type="InterPro" id="IPR013384">
    <property type="entry name" value="Flagell_FlgL"/>
</dbReference>
<dbReference type="PANTHER" id="PTHR42792">
    <property type="entry name" value="FLAGELLIN"/>
    <property type="match status" value="1"/>
</dbReference>
<feature type="domain" description="Flagellin N-terminal" evidence="4">
    <location>
        <begin position="3"/>
        <end position="139"/>
    </location>
</feature>
<evidence type="ECO:0000259" key="5">
    <source>
        <dbReference type="Pfam" id="PF00700"/>
    </source>
</evidence>
<keyword evidence="6" id="KW-0966">Cell projection</keyword>
<keyword evidence="6" id="KW-0969">Cilium</keyword>
<dbReference type="EMBL" id="SRSD01000008">
    <property type="protein sequence ID" value="KAA0889767.1"/>
    <property type="molecule type" value="Genomic_DNA"/>
</dbReference>
<dbReference type="InterPro" id="IPR001492">
    <property type="entry name" value="Flagellin"/>
</dbReference>
<keyword evidence="3" id="KW-0975">Bacterial flagellum</keyword>
<dbReference type="AlphaFoldDB" id="A0A5A9X9M5"/>
<evidence type="ECO:0000313" key="7">
    <source>
        <dbReference type="Proteomes" id="UP000324298"/>
    </source>
</evidence>
<name>A0A5A9X9M5_9BACT</name>
<dbReference type="Gene3D" id="1.20.1330.10">
    <property type="entry name" value="f41 fragment of flagellin, N-terminal domain"/>
    <property type="match status" value="1"/>
</dbReference>
<dbReference type="GO" id="GO:0005198">
    <property type="term" value="F:structural molecule activity"/>
    <property type="evidence" value="ECO:0007669"/>
    <property type="project" value="InterPro"/>
</dbReference>
<comment type="caution">
    <text evidence="6">The sequence shown here is derived from an EMBL/GenBank/DDBJ whole genome shotgun (WGS) entry which is preliminary data.</text>
</comment>
<dbReference type="Pfam" id="PF00700">
    <property type="entry name" value="Flagellin_C"/>
    <property type="match status" value="1"/>
</dbReference>
<gene>
    <name evidence="6" type="primary">flgL</name>
    <name evidence="6" type="ORF">ET418_13410</name>
</gene>
<dbReference type="SUPFAM" id="SSF64518">
    <property type="entry name" value="Phase 1 flagellin"/>
    <property type="match status" value="1"/>
</dbReference>
<accession>A0A5A9X9M5</accession>
<dbReference type="GO" id="GO:0071973">
    <property type="term" value="P:bacterial-type flagellum-dependent cell motility"/>
    <property type="evidence" value="ECO:0007669"/>
    <property type="project" value="InterPro"/>
</dbReference>
<keyword evidence="6" id="KW-0282">Flagellum</keyword>
<feature type="domain" description="Flagellin C-terminal" evidence="5">
    <location>
        <begin position="221"/>
        <end position="303"/>
    </location>
</feature>
<dbReference type="NCBIfam" id="TIGR02550">
    <property type="entry name" value="flagell_flgL"/>
    <property type="match status" value="1"/>
</dbReference>
<evidence type="ECO:0000256" key="1">
    <source>
        <dbReference type="ARBA" id="ARBA00004365"/>
    </source>
</evidence>
<organism evidence="6 7">
    <name type="scientific">Oryzomonas rubra</name>
    <dbReference type="NCBI Taxonomy" id="2509454"/>
    <lineage>
        <taxon>Bacteria</taxon>
        <taxon>Pseudomonadati</taxon>
        <taxon>Thermodesulfobacteriota</taxon>
        <taxon>Desulfuromonadia</taxon>
        <taxon>Geobacterales</taxon>
        <taxon>Geobacteraceae</taxon>
        <taxon>Oryzomonas</taxon>
    </lineage>
</organism>
<dbReference type="GO" id="GO:0009424">
    <property type="term" value="C:bacterial-type flagellum hook"/>
    <property type="evidence" value="ECO:0007669"/>
    <property type="project" value="InterPro"/>
</dbReference>
<comment type="subcellular location">
    <subcellularLocation>
        <location evidence="1">Bacterial flagellum</location>
    </subcellularLocation>
</comment>